<dbReference type="PROSITE" id="PS51186">
    <property type="entry name" value="GNAT"/>
    <property type="match status" value="1"/>
</dbReference>
<dbReference type="Pfam" id="PF13302">
    <property type="entry name" value="Acetyltransf_3"/>
    <property type="match status" value="1"/>
</dbReference>
<dbReference type="PANTHER" id="PTHR43792">
    <property type="entry name" value="GNAT FAMILY, PUTATIVE (AFU_ORTHOLOGUE AFUA_3G00765)-RELATED-RELATED"/>
    <property type="match status" value="1"/>
</dbReference>
<dbReference type="InterPro" id="IPR016181">
    <property type="entry name" value="Acyl_CoA_acyltransferase"/>
</dbReference>
<dbReference type="Proteomes" id="UP000326554">
    <property type="component" value="Unassembled WGS sequence"/>
</dbReference>
<dbReference type="EMBL" id="VYQE01000002">
    <property type="protein sequence ID" value="KAA9008882.1"/>
    <property type="molecule type" value="Genomic_DNA"/>
</dbReference>
<dbReference type="Gene3D" id="3.40.630.30">
    <property type="match status" value="1"/>
</dbReference>
<name>A0A5J5GN59_9RHOB</name>
<evidence type="ECO:0000259" key="1">
    <source>
        <dbReference type="PROSITE" id="PS51186"/>
    </source>
</evidence>
<protein>
    <submittedName>
        <fullName evidence="2">GNAT family N-acetyltransferase</fullName>
    </submittedName>
</protein>
<evidence type="ECO:0000313" key="3">
    <source>
        <dbReference type="Proteomes" id="UP000326554"/>
    </source>
</evidence>
<keyword evidence="3" id="KW-1185">Reference proteome</keyword>
<reference evidence="2 3" key="1">
    <citation type="submission" date="2019-09" db="EMBL/GenBank/DDBJ databases">
        <authorList>
            <person name="Park J.-S."/>
            <person name="Choi H.-J."/>
        </authorList>
    </citation>
    <scope>NUCLEOTIDE SEQUENCE [LARGE SCALE GENOMIC DNA]</scope>
    <source>
        <strain evidence="2 3">176SS1-4</strain>
    </source>
</reference>
<dbReference type="GO" id="GO:0016747">
    <property type="term" value="F:acyltransferase activity, transferring groups other than amino-acyl groups"/>
    <property type="evidence" value="ECO:0007669"/>
    <property type="project" value="InterPro"/>
</dbReference>
<keyword evidence="2" id="KW-0808">Transferase</keyword>
<dbReference type="AlphaFoldDB" id="A0A5J5GN59"/>
<sequence>MFDTSNDQPTIQAERFVLRPLRRSDAGLIGLYAADKRMAEMTRQIPHPLPPGAVEATIENALDPERKEDVWAIDGQATGLAEVVGLVHLARLDRQQSEISYWIAPQLWNAGLATEAVRALLAANPHGSRECFAEVFQDNLRSARVLTNCGFSYLGDAEAWSVSRGAMVPTWTYMAKM</sequence>
<organism evidence="2 3">
    <name type="scientific">Histidinibacterium aquaticum</name>
    <dbReference type="NCBI Taxonomy" id="2613962"/>
    <lineage>
        <taxon>Bacteria</taxon>
        <taxon>Pseudomonadati</taxon>
        <taxon>Pseudomonadota</taxon>
        <taxon>Alphaproteobacteria</taxon>
        <taxon>Rhodobacterales</taxon>
        <taxon>Paracoccaceae</taxon>
        <taxon>Histidinibacterium</taxon>
    </lineage>
</organism>
<proteinExistence type="predicted"/>
<evidence type="ECO:0000313" key="2">
    <source>
        <dbReference type="EMBL" id="KAA9008882.1"/>
    </source>
</evidence>
<dbReference type="InterPro" id="IPR051531">
    <property type="entry name" value="N-acetyltransferase"/>
</dbReference>
<feature type="domain" description="N-acetyltransferase" evidence="1">
    <location>
        <begin position="29"/>
        <end position="177"/>
    </location>
</feature>
<dbReference type="RefSeq" id="WP_150444415.1">
    <property type="nucleotide sequence ID" value="NZ_VYQE01000002.1"/>
</dbReference>
<dbReference type="SUPFAM" id="SSF55729">
    <property type="entry name" value="Acyl-CoA N-acyltransferases (Nat)"/>
    <property type="match status" value="1"/>
</dbReference>
<dbReference type="InterPro" id="IPR000182">
    <property type="entry name" value="GNAT_dom"/>
</dbReference>
<comment type="caution">
    <text evidence="2">The sequence shown here is derived from an EMBL/GenBank/DDBJ whole genome shotgun (WGS) entry which is preliminary data.</text>
</comment>
<gene>
    <name evidence="2" type="ORF">F3S47_06365</name>
</gene>
<accession>A0A5J5GN59</accession>